<protein>
    <submittedName>
        <fullName evidence="3">DNA mismatch repair protein MLH3</fullName>
    </submittedName>
</protein>
<dbReference type="EMBL" id="NKHZ01000085">
    <property type="protein sequence ID" value="PNS14584.1"/>
    <property type="molecule type" value="Genomic_DNA"/>
</dbReference>
<name>A0A2K1QHF9_9PEZI</name>
<dbReference type="OrthoDB" id="429932at2759"/>
<dbReference type="GO" id="GO:0140664">
    <property type="term" value="F:ATP-dependent DNA damage sensor activity"/>
    <property type="evidence" value="ECO:0007669"/>
    <property type="project" value="InterPro"/>
</dbReference>
<dbReference type="GO" id="GO:0032300">
    <property type="term" value="C:mismatch repair complex"/>
    <property type="evidence" value="ECO:0007669"/>
    <property type="project" value="InterPro"/>
</dbReference>
<gene>
    <name evidence="3" type="ORF">CAC42_2641</name>
</gene>
<dbReference type="GO" id="GO:0006298">
    <property type="term" value="P:mismatch repair"/>
    <property type="evidence" value="ECO:0007669"/>
    <property type="project" value="InterPro"/>
</dbReference>
<dbReference type="PANTHER" id="PTHR10073:SF47">
    <property type="entry name" value="DNA MISMATCH REPAIR PROTEIN MLH3"/>
    <property type="match status" value="1"/>
</dbReference>
<dbReference type="InterPro" id="IPR037198">
    <property type="entry name" value="MutL_C_sf"/>
</dbReference>
<dbReference type="Gene3D" id="3.30.1370.100">
    <property type="entry name" value="MutL, C-terminal domain, regulatory subdomain"/>
    <property type="match status" value="1"/>
</dbReference>
<dbReference type="SMART" id="SM00853">
    <property type="entry name" value="MutL_C"/>
    <property type="match status" value="1"/>
</dbReference>
<accession>A0A2K1QHF9</accession>
<evidence type="ECO:0000256" key="1">
    <source>
        <dbReference type="SAM" id="MobiDB-lite"/>
    </source>
</evidence>
<dbReference type="SUPFAM" id="SSF118116">
    <property type="entry name" value="DNA mismatch repair protein MutL"/>
    <property type="match status" value="1"/>
</dbReference>
<dbReference type="InParanoid" id="A0A2K1QHF9"/>
<organism evidence="3 4">
    <name type="scientific">Sphaceloma murrayae</name>
    <dbReference type="NCBI Taxonomy" id="2082308"/>
    <lineage>
        <taxon>Eukaryota</taxon>
        <taxon>Fungi</taxon>
        <taxon>Dikarya</taxon>
        <taxon>Ascomycota</taxon>
        <taxon>Pezizomycotina</taxon>
        <taxon>Dothideomycetes</taxon>
        <taxon>Dothideomycetidae</taxon>
        <taxon>Myriangiales</taxon>
        <taxon>Elsinoaceae</taxon>
        <taxon>Sphaceloma</taxon>
    </lineage>
</organism>
<dbReference type="InterPro" id="IPR042121">
    <property type="entry name" value="MutL_C_regsub"/>
</dbReference>
<sequence length="647" mass="72254">MVPAATKAAQFISIGVHPLASTESHRAYFDVINNAFDASDFGSECVEPQHGDAGQHRLGLKDLSSRRKSVEHWPVFCINIQQKSSGGHVSQIERQVDDLQVDDRLLRLLHTLAVGWLEANHFKSRPLPVSSASRRSSRPNTPHQLPALLTKSASLVRSTGVKRILSSPITPYPKTQRTKSSPSQPYRQGFAAWSRIKSASEQHKQHMWDHVQATSRPNIAAELQMSTSSLPSEPANFARNPFRGDDDTRSDFFETKHPSAEALLAASKRTGTAYTSLETYSQPHRCSQEATLSSSNVSGYHRGVAHNAPLTGRSDWLGRVLKEWQNPLFAIQTEDSRKRQWLGQDDHYCTSKATDPFLRTVNNRNIRLTKPGLMSAEAVAQIDKKYILARMTQAETLSTTLLLLDQHAASERIILEGLLQQTFGVEEQSFVACSDESPGQSASKLQKPIHFSISEAEGETLTKQKSHFLQWAIKYDLTVSEESQDNTKLIVTHLPPTIAERCSLEPRLLIDLIRKEMYAYSTRSCKLIHTSDNTLRARNVDRHWLQRLHDAPRGLIELLNSRACRSAIMFNDKLSIAECQKLIDDLGRCAFPFICAHGRVSMVPLLNIDDDGQAGIGLQGLRSDVLDTADMADGSSFVDAYKDWQGM</sequence>
<dbReference type="InterPro" id="IPR038973">
    <property type="entry name" value="MutL/Mlh/Pms-like"/>
</dbReference>
<dbReference type="InterPro" id="IPR042120">
    <property type="entry name" value="MutL_C_dimsub"/>
</dbReference>
<feature type="domain" description="MutL C-terminal dimerisation" evidence="2">
    <location>
        <begin position="378"/>
        <end position="574"/>
    </location>
</feature>
<evidence type="ECO:0000313" key="4">
    <source>
        <dbReference type="Proteomes" id="UP000243797"/>
    </source>
</evidence>
<dbReference type="Proteomes" id="UP000243797">
    <property type="component" value="Unassembled WGS sequence"/>
</dbReference>
<dbReference type="PANTHER" id="PTHR10073">
    <property type="entry name" value="DNA MISMATCH REPAIR PROTEIN MLH, PMS, MUTL"/>
    <property type="match status" value="1"/>
</dbReference>
<dbReference type="InterPro" id="IPR014790">
    <property type="entry name" value="MutL_C"/>
</dbReference>
<dbReference type="STRING" id="2082308.A0A2K1QHF9"/>
<evidence type="ECO:0000259" key="2">
    <source>
        <dbReference type="SMART" id="SM00853"/>
    </source>
</evidence>
<proteinExistence type="predicted"/>
<comment type="caution">
    <text evidence="3">The sequence shown here is derived from an EMBL/GenBank/DDBJ whole genome shotgun (WGS) entry which is preliminary data.</text>
</comment>
<feature type="compositionally biased region" description="Polar residues" evidence="1">
    <location>
        <begin position="167"/>
        <end position="186"/>
    </location>
</feature>
<dbReference type="AlphaFoldDB" id="A0A2K1QHF9"/>
<reference evidence="3 4" key="1">
    <citation type="submission" date="2017-06" db="EMBL/GenBank/DDBJ databases">
        <title>Draft genome sequence of a variant of Elsinoe murrayae.</title>
        <authorList>
            <person name="Cheng Q."/>
        </authorList>
    </citation>
    <scope>NUCLEOTIDE SEQUENCE [LARGE SCALE GENOMIC DNA]</scope>
    <source>
        <strain evidence="3 4">CQ-2017a</strain>
    </source>
</reference>
<dbReference type="GO" id="GO:0005524">
    <property type="term" value="F:ATP binding"/>
    <property type="evidence" value="ECO:0007669"/>
    <property type="project" value="InterPro"/>
</dbReference>
<dbReference type="Gene3D" id="3.30.1540.20">
    <property type="entry name" value="MutL, C-terminal domain, dimerisation subdomain"/>
    <property type="match status" value="1"/>
</dbReference>
<dbReference type="GO" id="GO:0016887">
    <property type="term" value="F:ATP hydrolysis activity"/>
    <property type="evidence" value="ECO:0007669"/>
    <property type="project" value="InterPro"/>
</dbReference>
<keyword evidence="4" id="KW-1185">Reference proteome</keyword>
<feature type="region of interest" description="Disordered" evidence="1">
    <location>
        <begin position="166"/>
        <end position="186"/>
    </location>
</feature>
<evidence type="ECO:0000313" key="3">
    <source>
        <dbReference type="EMBL" id="PNS14584.1"/>
    </source>
</evidence>